<evidence type="ECO:0000313" key="3">
    <source>
        <dbReference type="Proteomes" id="UP000030752"/>
    </source>
</evidence>
<proteinExistence type="predicted"/>
<organism evidence="2 3">
    <name type="scientific">Cyphellophora europaea (strain CBS 101466)</name>
    <name type="common">Phialophora europaea</name>
    <dbReference type="NCBI Taxonomy" id="1220924"/>
    <lineage>
        <taxon>Eukaryota</taxon>
        <taxon>Fungi</taxon>
        <taxon>Dikarya</taxon>
        <taxon>Ascomycota</taxon>
        <taxon>Pezizomycotina</taxon>
        <taxon>Eurotiomycetes</taxon>
        <taxon>Chaetothyriomycetidae</taxon>
        <taxon>Chaetothyriales</taxon>
        <taxon>Cyphellophoraceae</taxon>
        <taxon>Cyphellophora</taxon>
    </lineage>
</organism>
<dbReference type="EMBL" id="KB822711">
    <property type="protein sequence ID" value="ETN46499.1"/>
    <property type="molecule type" value="Genomic_DNA"/>
</dbReference>
<dbReference type="Proteomes" id="UP000030752">
    <property type="component" value="Unassembled WGS sequence"/>
</dbReference>
<dbReference type="VEuPathDB" id="FungiDB:HMPREF1541_00684"/>
<sequence length="93" mass="10248">MSNLKNQLRRNGLEMIEDQMCGEPVYSISTLKKSGSSNASYVANKLYFVGEKEKWSPKRQKKLAAAAPRIPDSRSSSSTTMDSNDSKSASEPT</sequence>
<keyword evidence="3" id="KW-1185">Reference proteome</keyword>
<reference evidence="2 3" key="1">
    <citation type="submission" date="2013-03" db="EMBL/GenBank/DDBJ databases">
        <title>The Genome Sequence of Phialophora europaea CBS 101466.</title>
        <authorList>
            <consortium name="The Broad Institute Genomics Platform"/>
            <person name="Cuomo C."/>
            <person name="de Hoog S."/>
            <person name="Gorbushina A."/>
            <person name="Walker B."/>
            <person name="Young S.K."/>
            <person name="Zeng Q."/>
            <person name="Gargeya S."/>
            <person name="Fitzgerald M."/>
            <person name="Haas B."/>
            <person name="Abouelleil A."/>
            <person name="Allen A.W."/>
            <person name="Alvarado L."/>
            <person name="Arachchi H.M."/>
            <person name="Berlin A.M."/>
            <person name="Chapman S.B."/>
            <person name="Gainer-Dewar J."/>
            <person name="Goldberg J."/>
            <person name="Griggs A."/>
            <person name="Gujja S."/>
            <person name="Hansen M."/>
            <person name="Howarth C."/>
            <person name="Imamovic A."/>
            <person name="Ireland A."/>
            <person name="Larimer J."/>
            <person name="McCowan C."/>
            <person name="Murphy C."/>
            <person name="Pearson M."/>
            <person name="Poon T.W."/>
            <person name="Priest M."/>
            <person name="Roberts A."/>
            <person name="Saif S."/>
            <person name="Shea T."/>
            <person name="Sisk P."/>
            <person name="Sykes S."/>
            <person name="Wortman J."/>
            <person name="Nusbaum C."/>
            <person name="Birren B."/>
        </authorList>
    </citation>
    <scope>NUCLEOTIDE SEQUENCE [LARGE SCALE GENOMIC DNA]</scope>
    <source>
        <strain evidence="2 3">CBS 101466</strain>
    </source>
</reference>
<evidence type="ECO:0000313" key="2">
    <source>
        <dbReference type="EMBL" id="ETN46499.1"/>
    </source>
</evidence>
<dbReference type="RefSeq" id="XP_008711211.1">
    <property type="nucleotide sequence ID" value="XM_008712989.1"/>
</dbReference>
<dbReference type="InParanoid" id="W2SF32"/>
<name>W2SF32_CYPE1</name>
<accession>W2SF32</accession>
<feature type="region of interest" description="Disordered" evidence="1">
    <location>
        <begin position="56"/>
        <end position="93"/>
    </location>
</feature>
<dbReference type="GeneID" id="19968023"/>
<dbReference type="OrthoDB" id="4159979at2759"/>
<dbReference type="HOGENOM" id="CLU_2399621_0_0_1"/>
<evidence type="ECO:0000256" key="1">
    <source>
        <dbReference type="SAM" id="MobiDB-lite"/>
    </source>
</evidence>
<dbReference type="AlphaFoldDB" id="W2SF32"/>
<protein>
    <submittedName>
        <fullName evidence="2">Uncharacterized protein</fullName>
    </submittedName>
</protein>
<feature type="compositionally biased region" description="Low complexity" evidence="1">
    <location>
        <begin position="73"/>
        <end position="87"/>
    </location>
</feature>
<gene>
    <name evidence="2" type="ORF">HMPREF1541_00684</name>
</gene>